<comment type="caution">
    <text evidence="8">The sequence shown here is derived from an EMBL/GenBank/DDBJ whole genome shotgun (WGS) entry which is preliminary data.</text>
</comment>
<sequence>MKFIKKNCKILRYILLLVISIIPTLFTSASFYRINMNTSIEGVAKTLEILGRRQLVSVIDWINEFLYDLNALAQLSAFQNLNINELSKIIEYMKFNKPAYREIYVINSKNEILYGYAANKKEFLNSFVIKNALSGVEKMSEVTKVNNKLYIDIAVPIFSEDNSIGAICARIDLEYLNDLMKSIEKDETIESFIVDKNGLFLTDSRHLPDAVGNLKIDLQRVKTSIDFSKTLAYKDYRGTDVYGCYFNVNDTGWTLIVQKDADSVKKQNQTIIDIGKYTSLFQLLGLLALRKLKEDNTIPKEMADLIEDNIKKEKKS</sequence>
<dbReference type="eggNOG" id="COG4191">
    <property type="taxonomic scope" value="Bacteria"/>
</dbReference>
<protein>
    <recommendedName>
        <fullName evidence="7">Cache domain-containing protein</fullName>
    </recommendedName>
</protein>
<dbReference type="EMBL" id="CAKP01000024">
    <property type="protein sequence ID" value="CCJ32681.1"/>
    <property type="molecule type" value="Genomic_DNA"/>
</dbReference>
<evidence type="ECO:0000256" key="2">
    <source>
        <dbReference type="ARBA" id="ARBA00022475"/>
    </source>
</evidence>
<keyword evidence="5 6" id="KW-0472">Membrane</keyword>
<evidence type="ECO:0000256" key="6">
    <source>
        <dbReference type="SAM" id="Phobius"/>
    </source>
</evidence>
<keyword evidence="3 6" id="KW-0812">Transmembrane</keyword>
<dbReference type="SUPFAM" id="SSF103190">
    <property type="entry name" value="Sensory domain-like"/>
    <property type="match status" value="1"/>
</dbReference>
<dbReference type="InterPro" id="IPR033479">
    <property type="entry name" value="dCache_1"/>
</dbReference>
<evidence type="ECO:0000256" key="5">
    <source>
        <dbReference type="ARBA" id="ARBA00023136"/>
    </source>
</evidence>
<dbReference type="Proteomes" id="UP000007652">
    <property type="component" value="Unassembled WGS sequence"/>
</dbReference>
<keyword evidence="2" id="KW-1003">Cell membrane</keyword>
<accession>I7J4K3</accession>
<organism evidence="8 9">
    <name type="scientific">Caloramator australicus RC3</name>
    <dbReference type="NCBI Taxonomy" id="857293"/>
    <lineage>
        <taxon>Bacteria</taxon>
        <taxon>Bacillati</taxon>
        <taxon>Bacillota</taxon>
        <taxon>Clostridia</taxon>
        <taxon>Eubacteriales</taxon>
        <taxon>Clostridiaceae</taxon>
        <taxon>Caloramator</taxon>
    </lineage>
</organism>
<evidence type="ECO:0000256" key="3">
    <source>
        <dbReference type="ARBA" id="ARBA00022692"/>
    </source>
</evidence>
<dbReference type="OrthoDB" id="1910798at2"/>
<feature type="domain" description="Cache" evidence="7">
    <location>
        <begin position="60"/>
        <end position="257"/>
    </location>
</feature>
<dbReference type="AlphaFoldDB" id="I7J4K3"/>
<dbReference type="Gene3D" id="3.30.450.20">
    <property type="entry name" value="PAS domain"/>
    <property type="match status" value="1"/>
</dbReference>
<comment type="subcellular location">
    <subcellularLocation>
        <location evidence="1">Cell membrane</location>
        <topology evidence="1">Multi-pass membrane protein</topology>
    </subcellularLocation>
</comment>
<evidence type="ECO:0000256" key="4">
    <source>
        <dbReference type="ARBA" id="ARBA00022989"/>
    </source>
</evidence>
<evidence type="ECO:0000313" key="8">
    <source>
        <dbReference type="EMBL" id="CCJ32681.1"/>
    </source>
</evidence>
<dbReference type="RefSeq" id="WP_008907960.1">
    <property type="nucleotide sequence ID" value="NZ_CAKP01000024.1"/>
</dbReference>
<evidence type="ECO:0000259" key="7">
    <source>
        <dbReference type="Pfam" id="PF02743"/>
    </source>
</evidence>
<dbReference type="GO" id="GO:0005886">
    <property type="term" value="C:plasma membrane"/>
    <property type="evidence" value="ECO:0007669"/>
    <property type="project" value="UniProtKB-SubCell"/>
</dbReference>
<feature type="transmembrane region" description="Helical" evidence="6">
    <location>
        <begin position="12"/>
        <end position="32"/>
    </location>
</feature>
<name>I7J4K3_9CLOT</name>
<evidence type="ECO:0000313" key="9">
    <source>
        <dbReference type="Proteomes" id="UP000007652"/>
    </source>
</evidence>
<gene>
    <name evidence="8" type="ORF">CAAU_0597</name>
</gene>
<dbReference type="Pfam" id="PF02743">
    <property type="entry name" value="dCache_1"/>
    <property type="match status" value="1"/>
</dbReference>
<dbReference type="CDD" id="cd18774">
    <property type="entry name" value="PDC2_HK_sensor"/>
    <property type="match status" value="1"/>
</dbReference>
<keyword evidence="9" id="KW-1185">Reference proteome</keyword>
<reference evidence="8 9" key="1">
    <citation type="journal article" date="2011" name="J. Bacteriol.">
        <title>Draft genome sequence of Caloramator australicus strain RC3T, a thermoanaerobe from the Great Artesian Basin of Australia.</title>
        <authorList>
            <person name="Ogg C.D."/>
            <person name="Patel B.K.C."/>
        </authorList>
    </citation>
    <scope>NUCLEOTIDE SEQUENCE [LARGE SCALE GENOMIC DNA]</scope>
    <source>
        <strain evidence="8 9">RC3</strain>
    </source>
</reference>
<evidence type="ECO:0000256" key="1">
    <source>
        <dbReference type="ARBA" id="ARBA00004651"/>
    </source>
</evidence>
<proteinExistence type="predicted"/>
<dbReference type="InterPro" id="IPR029151">
    <property type="entry name" value="Sensor-like_sf"/>
</dbReference>
<keyword evidence="4 6" id="KW-1133">Transmembrane helix</keyword>
<dbReference type="STRING" id="857293.CAAU_0597"/>